<dbReference type="InterPro" id="IPR018982">
    <property type="entry name" value="RQC_domain"/>
</dbReference>
<keyword evidence="3" id="KW-0547">Nucleotide-binding</keyword>
<dbReference type="Gene3D" id="3.40.50.300">
    <property type="entry name" value="P-loop containing nucleotide triphosphate hydrolases"/>
    <property type="match status" value="2"/>
</dbReference>
<dbReference type="Pfam" id="PF16124">
    <property type="entry name" value="RecQ_Zn_bind"/>
    <property type="match status" value="1"/>
</dbReference>
<dbReference type="GO" id="GO:0003677">
    <property type="term" value="F:DNA binding"/>
    <property type="evidence" value="ECO:0007669"/>
    <property type="project" value="UniProtKB-KW"/>
</dbReference>
<keyword evidence="5" id="KW-0347">Helicase</keyword>
<feature type="region of interest" description="Disordered" evidence="11">
    <location>
        <begin position="187"/>
        <end position="220"/>
    </location>
</feature>
<evidence type="ECO:0000256" key="5">
    <source>
        <dbReference type="ARBA" id="ARBA00022806"/>
    </source>
</evidence>
<dbReference type="InterPro" id="IPR010997">
    <property type="entry name" value="HRDC-like_sf"/>
</dbReference>
<dbReference type="FunFam" id="1.10.150.80:FF:000005">
    <property type="entry name" value="Werner syndrome ATP-dependent helicase homolog"/>
    <property type="match status" value="1"/>
</dbReference>
<evidence type="ECO:0000256" key="2">
    <source>
        <dbReference type="ARBA" id="ARBA00005446"/>
    </source>
</evidence>
<dbReference type="NCBIfam" id="TIGR00614">
    <property type="entry name" value="recQ_fam"/>
    <property type="match status" value="1"/>
</dbReference>
<dbReference type="Gene3D" id="1.10.150.80">
    <property type="entry name" value="HRDC domain"/>
    <property type="match status" value="1"/>
</dbReference>
<dbReference type="InterPro" id="IPR036388">
    <property type="entry name" value="WH-like_DNA-bd_sf"/>
</dbReference>
<evidence type="ECO:0000313" key="15">
    <source>
        <dbReference type="EMBL" id="KAL3831994.1"/>
    </source>
</evidence>
<dbReference type="SMART" id="SM00956">
    <property type="entry name" value="RQC"/>
    <property type="match status" value="1"/>
</dbReference>
<keyword evidence="4" id="KW-0378">Hydrolase</keyword>
<reference evidence="15 16" key="1">
    <citation type="submission" date="2024-11" db="EMBL/GenBank/DDBJ databases">
        <title>Chromosome-level genome assembly of the freshwater bivalve Anodonta woodiana.</title>
        <authorList>
            <person name="Chen X."/>
        </authorList>
    </citation>
    <scope>NUCLEOTIDE SEQUENCE [LARGE SCALE GENOMIC DNA]</scope>
    <source>
        <strain evidence="15">MN2024</strain>
        <tissue evidence="15">Gills</tissue>
    </source>
</reference>
<feature type="domain" description="Helicase C-terminal" evidence="14">
    <location>
        <begin position="514"/>
        <end position="669"/>
    </location>
</feature>
<keyword evidence="7" id="KW-0238">DNA-binding</keyword>
<feature type="region of interest" description="Disordered" evidence="11">
    <location>
        <begin position="1131"/>
        <end position="1214"/>
    </location>
</feature>
<proteinExistence type="inferred from homology"/>
<dbReference type="InterPro" id="IPR001650">
    <property type="entry name" value="Helicase_C-like"/>
</dbReference>
<dbReference type="PROSITE" id="PS51192">
    <property type="entry name" value="HELICASE_ATP_BIND_1"/>
    <property type="match status" value="1"/>
</dbReference>
<dbReference type="CDD" id="cd18794">
    <property type="entry name" value="SF2_C_RecQ"/>
    <property type="match status" value="1"/>
</dbReference>
<dbReference type="InterPro" id="IPR032284">
    <property type="entry name" value="RecQ_Zn-bd"/>
</dbReference>
<dbReference type="FunFam" id="3.40.50.300:FF:000941">
    <property type="entry name" value="Werner syndrome RecQ like helicase"/>
    <property type="match status" value="1"/>
</dbReference>
<dbReference type="AlphaFoldDB" id="A0ABD3T4Z8"/>
<feature type="compositionally biased region" description="Polar residues" evidence="11">
    <location>
        <begin position="1131"/>
        <end position="1172"/>
    </location>
</feature>
<comment type="similarity">
    <text evidence="2">Belongs to the helicase family. RecQ subfamily.</text>
</comment>
<dbReference type="Pfam" id="PF00570">
    <property type="entry name" value="HRDC"/>
    <property type="match status" value="1"/>
</dbReference>
<dbReference type="Pfam" id="PF00271">
    <property type="entry name" value="Helicase_C"/>
    <property type="match status" value="1"/>
</dbReference>
<dbReference type="PROSITE" id="PS51194">
    <property type="entry name" value="HELICASE_CTER"/>
    <property type="match status" value="1"/>
</dbReference>
<feature type="domain" description="Helicase ATP-binding" evidence="13">
    <location>
        <begin position="319"/>
        <end position="489"/>
    </location>
</feature>
<evidence type="ECO:0000256" key="1">
    <source>
        <dbReference type="ARBA" id="ARBA00001947"/>
    </source>
</evidence>
<evidence type="ECO:0000259" key="14">
    <source>
        <dbReference type="PROSITE" id="PS51194"/>
    </source>
</evidence>
<gene>
    <name evidence="15" type="ORF">ACJMK2_023678</name>
</gene>
<evidence type="ECO:0000256" key="11">
    <source>
        <dbReference type="SAM" id="MobiDB-lite"/>
    </source>
</evidence>
<evidence type="ECO:0000256" key="10">
    <source>
        <dbReference type="ARBA" id="ARBA00034808"/>
    </source>
</evidence>
<evidence type="ECO:0000256" key="9">
    <source>
        <dbReference type="ARBA" id="ARBA00034617"/>
    </source>
</evidence>
<dbReference type="SMART" id="SM00490">
    <property type="entry name" value="HELICc"/>
    <property type="match status" value="1"/>
</dbReference>
<dbReference type="InterPro" id="IPR036390">
    <property type="entry name" value="WH_DNA-bd_sf"/>
</dbReference>
<dbReference type="PANTHER" id="PTHR13710">
    <property type="entry name" value="DNA HELICASE RECQ FAMILY MEMBER"/>
    <property type="match status" value="1"/>
</dbReference>
<dbReference type="InterPro" id="IPR029491">
    <property type="entry name" value="Helicase_HTH"/>
</dbReference>
<evidence type="ECO:0000256" key="6">
    <source>
        <dbReference type="ARBA" id="ARBA00022840"/>
    </source>
</evidence>
<dbReference type="InterPro" id="IPR002121">
    <property type="entry name" value="HRDC_dom"/>
</dbReference>
<evidence type="ECO:0000256" key="7">
    <source>
        <dbReference type="ARBA" id="ARBA00023125"/>
    </source>
</evidence>
<dbReference type="InterPro" id="IPR011545">
    <property type="entry name" value="DEAD/DEAH_box_helicase_dom"/>
</dbReference>
<organism evidence="15 16">
    <name type="scientific">Sinanodonta woodiana</name>
    <name type="common">Chinese pond mussel</name>
    <name type="synonym">Anodonta woodiana</name>
    <dbReference type="NCBI Taxonomy" id="1069815"/>
    <lineage>
        <taxon>Eukaryota</taxon>
        <taxon>Metazoa</taxon>
        <taxon>Spiralia</taxon>
        <taxon>Lophotrochozoa</taxon>
        <taxon>Mollusca</taxon>
        <taxon>Bivalvia</taxon>
        <taxon>Autobranchia</taxon>
        <taxon>Heteroconchia</taxon>
        <taxon>Palaeoheterodonta</taxon>
        <taxon>Unionida</taxon>
        <taxon>Unionoidea</taxon>
        <taxon>Unionidae</taxon>
        <taxon>Unioninae</taxon>
        <taxon>Sinanodonta</taxon>
    </lineage>
</organism>
<dbReference type="InterPro" id="IPR027417">
    <property type="entry name" value="P-loop_NTPase"/>
</dbReference>
<sequence>MADGLKSKLFEIQELVSGLIQEIPSRFDKGETLPSLVKPYVEKTIDNLKDIKKLFETKHSELQKQVKLTKIKNFEDNDWDSDATDENADEESNDVSKSFIGVKFVGSDTTQEFDNPSDNGSDEEFLLPGDKTVVRPSEIFCKFAEIDDANSNSQMAKNGGKADRSMNNNYDSDDLENFDEFTLDETKSFSTPAGKSKDKSDECASCNEEEPSVSDLSQEIRQKDENDISREELDEIMQACVDDGDDFNADGFDEEDLQMLEDAEKCYTEDTNVQDVEMEEDGNEEEDLENQPQDKKYLDVLKQYFGYSKFRPMQWKIINSVLNDKRDNCVVMATGYGKSLCYQFPSVFKRGTTLVISPLISLMQDQVQGLQVANIEACFLGSAQENSRQVKEDMLNGKFRVVYITPEFAAASGVESMLQELNAKVGIDLIAIDEAHCVSQWGHDFRSAYRSLGKLRNVFPQIPIMALTATATPEVRKDICRSLKLKNPIVICTGFDRPNLFLSVMPKKGDVQMDLKSLMVKNGNKYAFEGPTIVYCLTKKVTDEVASTLQAMGLKCMPYHAGLSVNKRKDAHSKFVNDELQVVVATVAFGMGIDKPDVRKVIHYGAPRDIESYYQEVGRAGRDGLPSCCHVFFNNQDFNTIRFLLKDYKNLKFKQHKLDMFSKMQQYLTTTACRRRILLAHFENKSHDDIGGTENCCDNCRKRIEASKQQSYYDSKNWSSVISTQANADKPKDYGKEAKDFFQVVKDLGERFGITIPAQVLTGSTSQKIQKFSKQKMFGVGKYRKLNWWKGFAKCLLAEKYLIEKAVENGFGSTIELSHNARDWLCQCAKSAKILPLEIVPNTDMLAEEKPTLSITVNSALIGSQPARPPICGSSRSPTSSLLEVVKTAAYTPVKPLVDEKTAKYQMDLYTRLIKVRNEIAHQTGYTPHSVASNKVLLDMAKIRPSTKENLLKLEDFSEAKAEKFADIFINIITIFCKHNSLQMDDFPELSIQDDIGKLQTEFYRLVDTQRLSYILFQLQKLSIEEVASRRGFKTSTIVSHLCEAIKVGLPVEVTRLGVTPQIQNLITDAIRGSKINSDISRLTKIKDSLPMYIEYNHIKVVIALLTCRYGETVLDTGVIVLGKPPDSQGNLLGSSSLAPSTSRVTNTDQQNSKPMGYSQPNSERGYSQGDLSQPAAPGNESASGAKRKLPAWMTGTAKKPVLSKKMKSNSLFK</sequence>
<dbReference type="GO" id="GO:0016787">
    <property type="term" value="F:hydrolase activity"/>
    <property type="evidence" value="ECO:0007669"/>
    <property type="project" value="UniProtKB-KW"/>
</dbReference>
<evidence type="ECO:0000259" key="13">
    <source>
        <dbReference type="PROSITE" id="PS51192"/>
    </source>
</evidence>
<keyword evidence="8" id="KW-0413">Isomerase</keyword>
<dbReference type="Gene3D" id="1.10.10.10">
    <property type="entry name" value="Winged helix-like DNA-binding domain superfamily/Winged helix DNA-binding domain"/>
    <property type="match status" value="1"/>
</dbReference>
<dbReference type="GO" id="GO:0005524">
    <property type="term" value="F:ATP binding"/>
    <property type="evidence" value="ECO:0007669"/>
    <property type="project" value="UniProtKB-KW"/>
</dbReference>
<dbReference type="Proteomes" id="UP001634394">
    <property type="component" value="Unassembled WGS sequence"/>
</dbReference>
<dbReference type="SUPFAM" id="SSF46785">
    <property type="entry name" value="Winged helix' DNA-binding domain"/>
    <property type="match status" value="1"/>
</dbReference>
<comment type="cofactor">
    <cofactor evidence="1">
        <name>Zn(2+)</name>
        <dbReference type="ChEBI" id="CHEBI:29105"/>
    </cofactor>
</comment>
<keyword evidence="6" id="KW-0067">ATP-binding</keyword>
<feature type="domain" description="HRDC" evidence="12">
    <location>
        <begin position="903"/>
        <end position="983"/>
    </location>
</feature>
<evidence type="ECO:0000256" key="3">
    <source>
        <dbReference type="ARBA" id="ARBA00022741"/>
    </source>
</evidence>
<dbReference type="EC" id="5.6.2.4" evidence="10"/>
<dbReference type="SMART" id="SM00487">
    <property type="entry name" value="DEXDc"/>
    <property type="match status" value="1"/>
</dbReference>
<keyword evidence="16" id="KW-1185">Reference proteome</keyword>
<evidence type="ECO:0000256" key="8">
    <source>
        <dbReference type="ARBA" id="ARBA00023235"/>
    </source>
</evidence>
<accession>A0ABD3T4Z8</accession>
<dbReference type="InterPro" id="IPR014001">
    <property type="entry name" value="Helicase_ATP-bd"/>
</dbReference>
<evidence type="ECO:0000313" key="16">
    <source>
        <dbReference type="Proteomes" id="UP001634394"/>
    </source>
</evidence>
<evidence type="ECO:0000259" key="12">
    <source>
        <dbReference type="PROSITE" id="PS50967"/>
    </source>
</evidence>
<name>A0ABD3T4Z8_SINWO</name>
<dbReference type="Pfam" id="PF00270">
    <property type="entry name" value="DEAD"/>
    <property type="match status" value="1"/>
</dbReference>
<dbReference type="PANTHER" id="PTHR13710:SF120">
    <property type="entry name" value="BIFUNCTIONAL 3'-5' EXONUCLEASE_ATP-DEPENDENT HELICASE WRN"/>
    <property type="match status" value="1"/>
</dbReference>
<evidence type="ECO:0000256" key="4">
    <source>
        <dbReference type="ARBA" id="ARBA00022801"/>
    </source>
</evidence>
<comment type="catalytic activity">
    <reaction evidence="9">
        <text>Couples ATP hydrolysis with the unwinding of duplex DNA by translocating in the 3'-5' direction.</text>
        <dbReference type="EC" id="5.6.2.4"/>
    </reaction>
</comment>
<dbReference type="Pfam" id="PF09382">
    <property type="entry name" value="RQC"/>
    <property type="match status" value="1"/>
</dbReference>
<dbReference type="SUPFAM" id="SSF52540">
    <property type="entry name" value="P-loop containing nucleoside triphosphate hydrolases"/>
    <property type="match status" value="1"/>
</dbReference>
<dbReference type="Pfam" id="PF14493">
    <property type="entry name" value="HTH_40"/>
    <property type="match status" value="1"/>
</dbReference>
<dbReference type="InterPro" id="IPR004589">
    <property type="entry name" value="DNA_helicase_ATP-dep_RecQ"/>
</dbReference>
<comment type="caution">
    <text evidence="15">The sequence shown here is derived from an EMBL/GenBank/DDBJ whole genome shotgun (WGS) entry which is preliminary data.</text>
</comment>
<dbReference type="EMBL" id="JBJQND010000019">
    <property type="protein sequence ID" value="KAL3831994.1"/>
    <property type="molecule type" value="Genomic_DNA"/>
</dbReference>
<dbReference type="SUPFAM" id="SSF47819">
    <property type="entry name" value="HRDC-like"/>
    <property type="match status" value="1"/>
</dbReference>
<feature type="region of interest" description="Disordered" evidence="11">
    <location>
        <begin position="151"/>
        <end position="173"/>
    </location>
</feature>
<dbReference type="InterPro" id="IPR044876">
    <property type="entry name" value="HRDC_dom_sf"/>
</dbReference>
<protein>
    <recommendedName>
        <fullName evidence="10">DNA 3'-5' helicase</fullName>
        <ecNumber evidence="10">5.6.2.4</ecNumber>
    </recommendedName>
</protein>
<dbReference type="GO" id="GO:0043138">
    <property type="term" value="F:3'-5' DNA helicase activity"/>
    <property type="evidence" value="ECO:0007669"/>
    <property type="project" value="UniProtKB-EC"/>
</dbReference>
<dbReference type="PROSITE" id="PS50967">
    <property type="entry name" value="HRDC"/>
    <property type="match status" value="1"/>
</dbReference>
<dbReference type="SMART" id="SM00341">
    <property type="entry name" value="HRDC"/>
    <property type="match status" value="1"/>
</dbReference>